<evidence type="ECO:0000256" key="1">
    <source>
        <dbReference type="SAM" id="MobiDB-lite"/>
    </source>
</evidence>
<keyword evidence="3" id="KW-1185">Reference proteome</keyword>
<evidence type="ECO:0000313" key="4">
    <source>
        <dbReference type="WBParaSite" id="HPBE_0001750701-mRNA-1"/>
    </source>
</evidence>
<dbReference type="OrthoDB" id="5845191at2759"/>
<accession>A0A3P8EJD2</accession>
<reference evidence="2 3" key="1">
    <citation type="submission" date="2018-11" db="EMBL/GenBank/DDBJ databases">
        <authorList>
            <consortium name="Pathogen Informatics"/>
        </authorList>
    </citation>
    <scope>NUCLEOTIDE SEQUENCE [LARGE SCALE GENOMIC DNA]</scope>
</reference>
<dbReference type="Proteomes" id="UP000050761">
    <property type="component" value="Unassembled WGS sequence"/>
</dbReference>
<accession>A0A183G6Z3</accession>
<feature type="compositionally biased region" description="Basic residues" evidence="1">
    <location>
        <begin position="8"/>
        <end position="21"/>
    </location>
</feature>
<evidence type="ECO:0000313" key="3">
    <source>
        <dbReference type="Proteomes" id="UP000050761"/>
    </source>
</evidence>
<gene>
    <name evidence="2" type="ORF">HPBE_LOCUS17506</name>
</gene>
<name>A0A183G6Z3_HELPZ</name>
<protein>
    <submittedName>
        <fullName evidence="4">Reverse transcriptase domain-containing protein</fullName>
    </submittedName>
</protein>
<sequence>MGRSLMRGWHRGQLNKKHREKQKPVHFACPHLEKAFDRVPRDVIWYALRQRGIPEELTEWVRILHSCLRSRV</sequence>
<feature type="region of interest" description="Disordered" evidence="1">
    <location>
        <begin position="1"/>
        <end position="23"/>
    </location>
</feature>
<dbReference type="EMBL" id="UZAH01030058">
    <property type="protein sequence ID" value="VDP09073.1"/>
    <property type="molecule type" value="Genomic_DNA"/>
</dbReference>
<evidence type="ECO:0000313" key="2">
    <source>
        <dbReference type="EMBL" id="VDP09073.1"/>
    </source>
</evidence>
<dbReference type="WBParaSite" id="HPBE_0001750701-mRNA-1">
    <property type="protein sequence ID" value="HPBE_0001750701-mRNA-1"/>
    <property type="gene ID" value="HPBE_0001750701"/>
</dbReference>
<reference evidence="4" key="2">
    <citation type="submission" date="2019-09" db="UniProtKB">
        <authorList>
            <consortium name="WormBaseParasite"/>
        </authorList>
    </citation>
    <scope>IDENTIFICATION</scope>
</reference>
<dbReference type="AlphaFoldDB" id="A0A183G6Z3"/>
<organism evidence="3 4">
    <name type="scientific">Heligmosomoides polygyrus</name>
    <name type="common">Parasitic roundworm</name>
    <dbReference type="NCBI Taxonomy" id="6339"/>
    <lineage>
        <taxon>Eukaryota</taxon>
        <taxon>Metazoa</taxon>
        <taxon>Ecdysozoa</taxon>
        <taxon>Nematoda</taxon>
        <taxon>Chromadorea</taxon>
        <taxon>Rhabditida</taxon>
        <taxon>Rhabditina</taxon>
        <taxon>Rhabditomorpha</taxon>
        <taxon>Strongyloidea</taxon>
        <taxon>Heligmosomidae</taxon>
        <taxon>Heligmosomoides</taxon>
    </lineage>
</organism>
<proteinExistence type="predicted"/>